<evidence type="ECO:0000313" key="5">
    <source>
        <dbReference type="EMBL" id="MCL7025637.1"/>
    </source>
</evidence>
<keyword evidence="6" id="KW-1185">Reference proteome</keyword>
<evidence type="ECO:0000256" key="4">
    <source>
        <dbReference type="SAM" id="Phobius"/>
    </source>
</evidence>
<evidence type="ECO:0000256" key="3">
    <source>
        <dbReference type="ARBA" id="ARBA00023136"/>
    </source>
</evidence>
<proteinExistence type="predicted"/>
<dbReference type="GO" id="GO:0016020">
    <property type="term" value="C:membrane"/>
    <property type="evidence" value="ECO:0007669"/>
    <property type="project" value="InterPro"/>
</dbReference>
<evidence type="ECO:0000256" key="1">
    <source>
        <dbReference type="ARBA" id="ARBA00022692"/>
    </source>
</evidence>
<gene>
    <name evidence="5" type="ORF">MKW94_029233</name>
</gene>
<feature type="non-terminal residue" evidence="5">
    <location>
        <position position="135"/>
    </location>
</feature>
<feature type="transmembrane region" description="Helical" evidence="4">
    <location>
        <begin position="62"/>
        <end position="81"/>
    </location>
</feature>
<keyword evidence="2 4" id="KW-1133">Transmembrane helix</keyword>
<comment type="caution">
    <text evidence="5">The sequence shown here is derived from an EMBL/GenBank/DDBJ whole genome shotgun (WGS) entry which is preliminary data.</text>
</comment>
<keyword evidence="1 4" id="KW-0812">Transmembrane</keyword>
<evidence type="ECO:0000256" key="2">
    <source>
        <dbReference type="ARBA" id="ARBA00022989"/>
    </source>
</evidence>
<dbReference type="GO" id="GO:0022857">
    <property type="term" value="F:transmembrane transporter activity"/>
    <property type="evidence" value="ECO:0007669"/>
    <property type="project" value="InterPro"/>
</dbReference>
<dbReference type="PANTHER" id="PTHR31218">
    <property type="entry name" value="WAT1-RELATED PROTEIN"/>
    <property type="match status" value="1"/>
</dbReference>
<evidence type="ECO:0008006" key="7">
    <source>
        <dbReference type="Google" id="ProtNLM"/>
    </source>
</evidence>
<evidence type="ECO:0000313" key="6">
    <source>
        <dbReference type="Proteomes" id="UP001177140"/>
    </source>
</evidence>
<accession>A0AA41UZA1</accession>
<name>A0AA41UZA1_PAPNU</name>
<dbReference type="InterPro" id="IPR030184">
    <property type="entry name" value="WAT1-related"/>
</dbReference>
<organism evidence="5 6">
    <name type="scientific">Papaver nudicaule</name>
    <name type="common">Iceland poppy</name>
    <dbReference type="NCBI Taxonomy" id="74823"/>
    <lineage>
        <taxon>Eukaryota</taxon>
        <taxon>Viridiplantae</taxon>
        <taxon>Streptophyta</taxon>
        <taxon>Embryophyta</taxon>
        <taxon>Tracheophyta</taxon>
        <taxon>Spermatophyta</taxon>
        <taxon>Magnoliopsida</taxon>
        <taxon>Ranunculales</taxon>
        <taxon>Papaveraceae</taxon>
        <taxon>Papaveroideae</taxon>
        <taxon>Papaver</taxon>
    </lineage>
</organism>
<keyword evidence="3 4" id="KW-0472">Membrane</keyword>
<sequence length="135" mass="14921">MVFRTEEVQFKSTSGFLKLVGTALSVGGSMLASFFHGFQLLPDSAIDWRFLGPPSTTQQPRAIGAIMIALSCVAKFGYLVLQRRWFEDFPFPYTSNSIMSVLSSLQCAIVGLLMERTLGSWSLVSPLRIVSVIYS</sequence>
<dbReference type="EMBL" id="JAJJMA010047439">
    <property type="protein sequence ID" value="MCL7025637.1"/>
    <property type="molecule type" value="Genomic_DNA"/>
</dbReference>
<protein>
    <recommendedName>
        <fullName evidence="7">WAT1-related protein</fullName>
    </recommendedName>
</protein>
<reference evidence="5" key="1">
    <citation type="submission" date="2022-03" db="EMBL/GenBank/DDBJ databases">
        <title>A functionally conserved STORR gene fusion in Papaver species that diverged 16.8 million years ago.</title>
        <authorList>
            <person name="Catania T."/>
        </authorList>
    </citation>
    <scope>NUCLEOTIDE SEQUENCE</scope>
    <source>
        <strain evidence="5">S-191538</strain>
    </source>
</reference>
<dbReference type="Proteomes" id="UP001177140">
    <property type="component" value="Unassembled WGS sequence"/>
</dbReference>
<feature type="transmembrane region" description="Helical" evidence="4">
    <location>
        <begin position="20"/>
        <end position="41"/>
    </location>
</feature>
<dbReference type="AlphaFoldDB" id="A0AA41UZA1"/>